<name>A0ABT8JT87_9BACL</name>
<sequence>MGHSEEDKILFMKTEDFYDLMYQKLQSNFSLDETNFNKLNGEMTLLINNSEYYVSFGRQPSILMSEDVTKKPPEIYVELFVDKGKWMLTVDSKMNPEKYSYYPFNESVIDRTIKQFKYFSGYEDK</sequence>
<organism evidence="1 2">
    <name type="scientific">Sporosarcina highlanderae</name>
    <dbReference type="NCBI Taxonomy" id="3035916"/>
    <lineage>
        <taxon>Bacteria</taxon>
        <taxon>Bacillati</taxon>
        <taxon>Bacillota</taxon>
        <taxon>Bacilli</taxon>
        <taxon>Bacillales</taxon>
        <taxon>Caryophanaceae</taxon>
        <taxon>Sporosarcina</taxon>
    </lineage>
</organism>
<evidence type="ECO:0000313" key="2">
    <source>
        <dbReference type="Proteomes" id="UP001175097"/>
    </source>
</evidence>
<accession>A0ABT8JT87</accession>
<dbReference type="Proteomes" id="UP001175097">
    <property type="component" value="Unassembled WGS sequence"/>
</dbReference>
<dbReference type="EMBL" id="JAROCC010000005">
    <property type="protein sequence ID" value="MDN4607364.1"/>
    <property type="molecule type" value="Genomic_DNA"/>
</dbReference>
<proteinExistence type="predicted"/>
<evidence type="ECO:0000313" key="1">
    <source>
        <dbReference type="EMBL" id="MDN4607364.1"/>
    </source>
</evidence>
<protein>
    <submittedName>
        <fullName evidence="1">Uncharacterized protein</fullName>
    </submittedName>
</protein>
<keyword evidence="2" id="KW-1185">Reference proteome</keyword>
<reference evidence="1" key="1">
    <citation type="submission" date="2023-03" db="EMBL/GenBank/DDBJ databases">
        <title>MT1 and MT2 Draft Genomes of Novel Species.</title>
        <authorList>
            <person name="Venkateswaran K."/>
        </authorList>
    </citation>
    <scope>NUCLEOTIDE SEQUENCE</scope>
    <source>
        <strain evidence="1">F6_3S_P_2</strain>
    </source>
</reference>
<gene>
    <name evidence="1" type="ORF">P5G49_07690</name>
</gene>
<comment type="caution">
    <text evidence="1">The sequence shown here is derived from an EMBL/GenBank/DDBJ whole genome shotgun (WGS) entry which is preliminary data.</text>
</comment>
<dbReference type="RefSeq" id="WP_301242910.1">
    <property type="nucleotide sequence ID" value="NZ_JAROCC010000005.1"/>
</dbReference>